<dbReference type="Proteomes" id="UP001140502">
    <property type="component" value="Unassembled WGS sequence"/>
</dbReference>
<protein>
    <submittedName>
        <fullName evidence="3">Uncharacterized protein</fullName>
    </submittedName>
</protein>
<dbReference type="Gene3D" id="1.20.1270.60">
    <property type="entry name" value="Arfaptin homology (AH) domain/BAR domain"/>
    <property type="match status" value="1"/>
</dbReference>
<organism evidence="3 4">
    <name type="scientific">Fusarium piperis</name>
    <dbReference type="NCBI Taxonomy" id="1435070"/>
    <lineage>
        <taxon>Eukaryota</taxon>
        <taxon>Fungi</taxon>
        <taxon>Dikarya</taxon>
        <taxon>Ascomycota</taxon>
        <taxon>Pezizomycotina</taxon>
        <taxon>Sordariomycetes</taxon>
        <taxon>Hypocreomycetidae</taxon>
        <taxon>Hypocreales</taxon>
        <taxon>Nectriaceae</taxon>
        <taxon>Fusarium</taxon>
        <taxon>Fusarium solani species complex</taxon>
    </lineage>
</organism>
<dbReference type="AlphaFoldDB" id="A0A9W8WGF2"/>
<accession>A0A9W8WGF2</accession>
<reference evidence="3" key="1">
    <citation type="submission" date="2022-10" db="EMBL/GenBank/DDBJ databases">
        <title>Tapping the CABI collections for fungal endophytes: first genome assemblies for Collariella, Neodidymelliopsis, Ascochyta clinopodiicola, Didymella pomorum, Didymosphaeria variabile, Neocosmospora piperis and Neocucurbitaria cava.</title>
        <authorList>
            <person name="Hill R."/>
        </authorList>
    </citation>
    <scope>NUCLEOTIDE SEQUENCE</scope>
    <source>
        <strain evidence="3">IMI 366586</strain>
    </source>
</reference>
<proteinExistence type="predicted"/>
<evidence type="ECO:0000313" key="3">
    <source>
        <dbReference type="EMBL" id="KAJ4324175.1"/>
    </source>
</evidence>
<dbReference type="InterPro" id="IPR027267">
    <property type="entry name" value="AH/BAR_dom_sf"/>
</dbReference>
<name>A0A9W8WGF2_9HYPO</name>
<comment type="caution">
    <text evidence="3">The sequence shown here is derived from an EMBL/GenBank/DDBJ whole genome shotgun (WGS) entry which is preliminary data.</text>
</comment>
<keyword evidence="1" id="KW-0175">Coiled coil</keyword>
<keyword evidence="4" id="KW-1185">Reference proteome</keyword>
<dbReference type="EMBL" id="JAPEUR010000062">
    <property type="protein sequence ID" value="KAJ4324175.1"/>
    <property type="molecule type" value="Genomic_DNA"/>
</dbReference>
<evidence type="ECO:0000313" key="4">
    <source>
        <dbReference type="Proteomes" id="UP001140502"/>
    </source>
</evidence>
<evidence type="ECO:0000256" key="2">
    <source>
        <dbReference type="SAM" id="MobiDB-lite"/>
    </source>
</evidence>
<sequence length="306" mass="34656">MGLWEGKDDKKTLDKELFLDLMEEHWHDWAGEKLSRKEKQAWTGITEIVCKGKVKTMTDLPEPNTWAEVTTYKVLFPNEFYYSRYAALAQIKFPQADLAMWEPNTSGPTTLDAFKQNRFIKQKRLGEFFRQATELSKRAWAPEPTEIVHPPAKRPRNLSANEAPVGSVPEGNAGGPLVSRPEDVFKVLNTVEKQLASVRAAAEANTKIHQKAADELRQSYEEELKKVQKDSEDTIRSVRESHRKEMEDARKAHEEELTKVCGTYEAAISTLDKACLNGIAALENARQKADKVCREGVGKGLPDWSQ</sequence>
<evidence type="ECO:0000256" key="1">
    <source>
        <dbReference type="SAM" id="Coils"/>
    </source>
</evidence>
<dbReference type="OrthoDB" id="5081826at2759"/>
<gene>
    <name evidence="3" type="ORF">N0V84_004008</name>
</gene>
<feature type="region of interest" description="Disordered" evidence="2">
    <location>
        <begin position="146"/>
        <end position="176"/>
    </location>
</feature>
<feature type="coiled-coil region" evidence="1">
    <location>
        <begin position="210"/>
        <end position="259"/>
    </location>
</feature>